<dbReference type="KEGG" id="xcl:G4Z02_02515"/>
<proteinExistence type="predicted"/>
<reference evidence="1 2" key="1">
    <citation type="submission" date="2020-02" db="EMBL/GenBank/DDBJ databases">
        <authorList>
            <person name="Zheng R.K."/>
            <person name="Sun C.M."/>
        </authorList>
    </citation>
    <scope>NUCLEOTIDE SEQUENCE [LARGE SCALE GENOMIC DNA]</scope>
    <source>
        <strain evidence="2">zrk13</strain>
    </source>
</reference>
<dbReference type="Pfam" id="PF06224">
    <property type="entry name" value="AlkZ-like"/>
    <property type="match status" value="1"/>
</dbReference>
<dbReference type="PANTHER" id="PTHR30528">
    <property type="entry name" value="CYTOPLASMIC PROTEIN"/>
    <property type="match status" value="1"/>
</dbReference>
<dbReference type="AlphaFoldDB" id="A0A7L7KSA6"/>
<dbReference type="PANTHER" id="PTHR30528:SF0">
    <property type="entry name" value="CYTOPLASMIC PROTEIN"/>
    <property type="match status" value="1"/>
</dbReference>
<dbReference type="Proteomes" id="UP000514720">
    <property type="component" value="Chromosome"/>
</dbReference>
<gene>
    <name evidence="1" type="ORF">G4Z02_02515</name>
</gene>
<sequence>MIQWTKDEAQQYVINYHNINTPDSFTLQGVFERLQCIQFDPLNVVGTNPELVLQSRIQGFTKNQLSDALYQDRYLVDGWEKQMCIYESKYIPHFTRVRDYRARQNAKGLQKYFDFDVHQITDEVYHIIQQNGPILSKDIHLGDHISYYWSKTKTSTVAIDHLFHQGKIGVHSRKNTQKRYQVMEQIYPNIIEEDPFNSEEEATDFYLLRRIQSSGIIRNKSGYHLSGLYIKNKSKRTASLKRLLQKNKIIEVHIEGLKDIFYIPKDALDIPIKLHDSIAFIAPLDNLIWDRSIILDLFDFDYIWEVYTPKAKRKWGYYVLPIIRGHRFIGRIEFNKYKSNKPLSILSIQWEEGIEVTNDLTQLLGEALQRFATYLGASSIDYPKEVLSP</sequence>
<protein>
    <submittedName>
        <fullName evidence="1">Winged helix-turn-helix domain-containing protein</fullName>
    </submittedName>
</protein>
<dbReference type="EMBL" id="CP048914">
    <property type="protein sequence ID" value="QMS84668.1"/>
    <property type="molecule type" value="Genomic_DNA"/>
</dbReference>
<dbReference type="InterPro" id="IPR009351">
    <property type="entry name" value="AlkZ-like"/>
</dbReference>
<keyword evidence="2" id="KW-1185">Reference proteome</keyword>
<organism evidence="1 2">
    <name type="scientific">Candidatus Xianfuyuplasma coldseepsis</name>
    <dbReference type="NCBI Taxonomy" id="2782163"/>
    <lineage>
        <taxon>Bacteria</taxon>
        <taxon>Bacillati</taxon>
        <taxon>Mycoplasmatota</taxon>
        <taxon>Mollicutes</taxon>
        <taxon>Candidatus Izemoplasmatales</taxon>
        <taxon>Candidatus Izemoplasmataceae</taxon>
        <taxon>Candidatus Xianfuyuplasma</taxon>
    </lineage>
</organism>
<dbReference type="RefSeq" id="WP_258878287.1">
    <property type="nucleotide sequence ID" value="NZ_CP048914.1"/>
</dbReference>
<accession>A0A7L7KSA6</accession>
<name>A0A7L7KSA6_9MOLU</name>
<evidence type="ECO:0000313" key="1">
    <source>
        <dbReference type="EMBL" id="QMS84668.1"/>
    </source>
</evidence>
<evidence type="ECO:0000313" key="2">
    <source>
        <dbReference type="Proteomes" id="UP000514720"/>
    </source>
</evidence>